<keyword evidence="3 6" id="KW-0863">Zinc-finger</keyword>
<evidence type="ECO:0000256" key="4">
    <source>
        <dbReference type="ARBA" id="ARBA00022833"/>
    </source>
</evidence>
<dbReference type="PROSITE" id="PS50157">
    <property type="entry name" value="ZINC_FINGER_C2H2_2"/>
    <property type="match status" value="2"/>
</dbReference>
<keyword evidence="4" id="KW-0862">Zinc</keyword>
<dbReference type="InterPro" id="IPR013087">
    <property type="entry name" value="Znf_C2H2_type"/>
</dbReference>
<evidence type="ECO:0000256" key="1">
    <source>
        <dbReference type="ARBA" id="ARBA00022723"/>
    </source>
</evidence>
<dbReference type="GO" id="GO:0000978">
    <property type="term" value="F:RNA polymerase II cis-regulatory region sequence-specific DNA binding"/>
    <property type="evidence" value="ECO:0007669"/>
    <property type="project" value="TreeGrafter"/>
</dbReference>
<evidence type="ECO:0000256" key="5">
    <source>
        <dbReference type="ARBA" id="ARBA00023242"/>
    </source>
</evidence>
<keyword evidence="1" id="KW-0479">Metal-binding</keyword>
<dbReference type="GO" id="GO:0008270">
    <property type="term" value="F:zinc ion binding"/>
    <property type="evidence" value="ECO:0007669"/>
    <property type="project" value="UniProtKB-KW"/>
</dbReference>
<feature type="domain" description="C2H2-type" evidence="7">
    <location>
        <begin position="32"/>
        <end position="59"/>
    </location>
</feature>
<dbReference type="SMART" id="SM00355">
    <property type="entry name" value="ZnF_C2H2"/>
    <property type="match status" value="2"/>
</dbReference>
<feature type="domain" description="C2H2-type" evidence="7">
    <location>
        <begin position="13"/>
        <end position="31"/>
    </location>
</feature>
<evidence type="ECO:0000256" key="6">
    <source>
        <dbReference type="PROSITE-ProRule" id="PRU00042"/>
    </source>
</evidence>
<reference evidence="8" key="2">
    <citation type="submission" date="2025-09" db="UniProtKB">
        <authorList>
            <consortium name="Ensembl"/>
        </authorList>
    </citation>
    <scope>IDENTIFICATION</scope>
</reference>
<evidence type="ECO:0000259" key="7">
    <source>
        <dbReference type="PROSITE" id="PS50157"/>
    </source>
</evidence>
<protein>
    <recommendedName>
        <fullName evidence="7">C2H2-type domain-containing protein</fullName>
    </recommendedName>
</protein>
<dbReference type="Pfam" id="PF13894">
    <property type="entry name" value="zf-C2H2_4"/>
    <property type="match status" value="1"/>
</dbReference>
<evidence type="ECO:0000256" key="3">
    <source>
        <dbReference type="ARBA" id="ARBA00022771"/>
    </source>
</evidence>
<dbReference type="Proteomes" id="UP000694548">
    <property type="component" value="Unassembled WGS sequence"/>
</dbReference>
<dbReference type="Gene3D" id="3.30.160.60">
    <property type="entry name" value="Classic Zinc Finger"/>
    <property type="match status" value="2"/>
</dbReference>
<dbReference type="GO" id="GO:0000981">
    <property type="term" value="F:DNA-binding transcription factor activity, RNA polymerase II-specific"/>
    <property type="evidence" value="ECO:0007669"/>
    <property type="project" value="TreeGrafter"/>
</dbReference>
<proteinExistence type="predicted"/>
<organism evidence="8 9">
    <name type="scientific">Nothobranchius furzeri</name>
    <name type="common">Turquoise killifish</name>
    <dbReference type="NCBI Taxonomy" id="105023"/>
    <lineage>
        <taxon>Eukaryota</taxon>
        <taxon>Metazoa</taxon>
        <taxon>Chordata</taxon>
        <taxon>Craniata</taxon>
        <taxon>Vertebrata</taxon>
        <taxon>Euteleostomi</taxon>
        <taxon>Actinopterygii</taxon>
        <taxon>Neopterygii</taxon>
        <taxon>Teleostei</taxon>
        <taxon>Neoteleostei</taxon>
        <taxon>Acanthomorphata</taxon>
        <taxon>Ovalentaria</taxon>
        <taxon>Atherinomorphae</taxon>
        <taxon>Cyprinodontiformes</taxon>
        <taxon>Nothobranchiidae</taxon>
        <taxon>Nothobranchius</taxon>
    </lineage>
</organism>
<keyword evidence="9" id="KW-1185">Reference proteome</keyword>
<keyword evidence="2" id="KW-0677">Repeat</keyword>
<dbReference type="GeneTree" id="ENSGT01150000288585"/>
<dbReference type="PANTHER" id="PTHR23235">
    <property type="entry name" value="KRUEPPEL-LIKE TRANSCRIPTION FACTOR"/>
    <property type="match status" value="1"/>
</dbReference>
<dbReference type="AlphaFoldDB" id="A0A8C6NWD5"/>
<evidence type="ECO:0000256" key="2">
    <source>
        <dbReference type="ARBA" id="ARBA00022737"/>
    </source>
</evidence>
<sequence length="77" mass="9187">MGKYTQKPFVCEFSEVAHLNRHMKVHTGHKPFACDLCEERFSEKTRLISHMKVHTGQKPFACEHVDAYWLFKKNEYE</sequence>
<dbReference type="PANTHER" id="PTHR23235:SF142">
    <property type="entry name" value="ZINC FINGER PROTEIN 384"/>
    <property type="match status" value="1"/>
</dbReference>
<dbReference type="PROSITE" id="PS00028">
    <property type="entry name" value="ZINC_FINGER_C2H2_1"/>
    <property type="match status" value="1"/>
</dbReference>
<evidence type="ECO:0000313" key="9">
    <source>
        <dbReference type="Proteomes" id="UP000694548"/>
    </source>
</evidence>
<reference evidence="8" key="1">
    <citation type="submission" date="2025-08" db="UniProtKB">
        <authorList>
            <consortium name="Ensembl"/>
        </authorList>
    </citation>
    <scope>IDENTIFICATION</scope>
</reference>
<dbReference type="FunFam" id="3.30.160.60:FF:002343">
    <property type="entry name" value="Zinc finger protein 33A"/>
    <property type="match status" value="1"/>
</dbReference>
<evidence type="ECO:0000313" key="8">
    <source>
        <dbReference type="Ensembl" id="ENSNFUP00015030095.1"/>
    </source>
</evidence>
<accession>A0A8C6NWD5</accession>
<dbReference type="SUPFAM" id="SSF57667">
    <property type="entry name" value="beta-beta-alpha zinc fingers"/>
    <property type="match status" value="1"/>
</dbReference>
<dbReference type="InterPro" id="IPR036236">
    <property type="entry name" value="Znf_C2H2_sf"/>
</dbReference>
<dbReference type="Ensembl" id="ENSNFUT00015031450.1">
    <property type="protein sequence ID" value="ENSNFUP00015030095.1"/>
    <property type="gene ID" value="ENSNFUG00015014662.1"/>
</dbReference>
<name>A0A8C6NWD5_NOTFU</name>
<keyword evidence="5" id="KW-0539">Nucleus</keyword>